<evidence type="ECO:0000313" key="2">
    <source>
        <dbReference type="EMBL" id="KDS61809.1"/>
    </source>
</evidence>
<dbReference type="InterPro" id="IPR051913">
    <property type="entry name" value="GH2_Domain-Containing"/>
</dbReference>
<dbReference type="PATRIC" id="fig|1339349.3.peg.410"/>
<accession>A0A078SIF4</accession>
<sequence length="157" mass="18452">MKTLLKNSLTFLLMLMPVLAFAQQAPQIMNVSARQTTSLDGQWKTIVDPFENGYYDYRLKPYDGGYAQDKTYSDKTKLQEYDFETDKLLFVPGDWNTQRPQLYYYEGTVWYRKHFEYSLQPGKRLFLNFGAVNYEAIVWLNGKRLGRHIGGVTPFNF</sequence>
<evidence type="ECO:0000313" key="3">
    <source>
        <dbReference type="Proteomes" id="UP000028013"/>
    </source>
</evidence>
<dbReference type="AlphaFoldDB" id="A0A078SIF4"/>
<dbReference type="GO" id="GO:0005975">
    <property type="term" value="P:carbohydrate metabolic process"/>
    <property type="evidence" value="ECO:0007669"/>
    <property type="project" value="InterPro"/>
</dbReference>
<evidence type="ECO:0000256" key="1">
    <source>
        <dbReference type="SAM" id="SignalP"/>
    </source>
</evidence>
<comment type="caution">
    <text evidence="2">The sequence shown here is derived from an EMBL/GenBank/DDBJ whole genome shotgun (WGS) entry which is preliminary data.</text>
</comment>
<dbReference type="SUPFAM" id="SSF49785">
    <property type="entry name" value="Galactose-binding domain-like"/>
    <property type="match status" value="1"/>
</dbReference>
<organism evidence="2 3">
    <name type="scientific">Bacteroides uniformis str. 3978 T3 ii</name>
    <dbReference type="NCBI Taxonomy" id="1339349"/>
    <lineage>
        <taxon>Bacteria</taxon>
        <taxon>Pseudomonadati</taxon>
        <taxon>Bacteroidota</taxon>
        <taxon>Bacteroidia</taxon>
        <taxon>Bacteroidales</taxon>
        <taxon>Bacteroidaceae</taxon>
        <taxon>Bacteroides</taxon>
    </lineage>
</organism>
<feature type="chain" id="PRO_5001745123" evidence="1">
    <location>
        <begin position="23"/>
        <end position="157"/>
    </location>
</feature>
<feature type="signal peptide" evidence="1">
    <location>
        <begin position="1"/>
        <end position="22"/>
    </location>
</feature>
<dbReference type="Gene3D" id="2.60.120.260">
    <property type="entry name" value="Galactose-binding domain-like"/>
    <property type="match status" value="1"/>
</dbReference>
<dbReference type="PANTHER" id="PTHR42732:SF1">
    <property type="entry name" value="BETA-MANNOSIDASE"/>
    <property type="match status" value="1"/>
</dbReference>
<dbReference type="InterPro" id="IPR008979">
    <property type="entry name" value="Galactose-bd-like_sf"/>
</dbReference>
<protein>
    <submittedName>
        <fullName evidence="2">Glycosyl hydrolases family 2, sugar binding domain protein</fullName>
    </submittedName>
</protein>
<keyword evidence="2" id="KW-0378">Hydrolase</keyword>
<dbReference type="GO" id="GO:0004553">
    <property type="term" value="F:hydrolase activity, hydrolyzing O-glycosyl compounds"/>
    <property type="evidence" value="ECO:0007669"/>
    <property type="project" value="InterPro"/>
</dbReference>
<name>A0A078SIF4_BACUN</name>
<dbReference type="Proteomes" id="UP000028013">
    <property type="component" value="Unassembled WGS sequence"/>
</dbReference>
<proteinExistence type="predicted"/>
<reference evidence="2 3" key="1">
    <citation type="submission" date="2014-04" db="EMBL/GenBank/DDBJ databases">
        <authorList>
            <person name="Sears C."/>
            <person name="Carroll K."/>
            <person name="Sack B.R."/>
            <person name="Qadri F."/>
            <person name="Myers L.L."/>
            <person name="Chung G.-T."/>
            <person name="Escheverria P."/>
            <person name="Fraser C.M."/>
            <person name="Sadzewicz L."/>
            <person name="Shefchek K.A."/>
            <person name="Tallon L."/>
            <person name="Das S.P."/>
            <person name="Daugherty S."/>
            <person name="Mongodin E.F."/>
        </authorList>
    </citation>
    <scope>NUCLEOTIDE SEQUENCE [LARGE SCALE GENOMIC DNA]</scope>
    <source>
        <strain evidence="2 3">3978 T3 ii</strain>
    </source>
</reference>
<keyword evidence="1" id="KW-0732">Signal</keyword>
<gene>
    <name evidence="2" type="ORF">M094_3551</name>
</gene>
<dbReference type="PANTHER" id="PTHR42732">
    <property type="entry name" value="BETA-GALACTOSIDASE"/>
    <property type="match status" value="1"/>
</dbReference>
<dbReference type="EMBL" id="JNHN01000052">
    <property type="protein sequence ID" value="KDS61809.1"/>
    <property type="molecule type" value="Genomic_DNA"/>
</dbReference>